<dbReference type="AlphaFoldDB" id="A0A0E4GZT1"/>
<dbReference type="PRINTS" id="PR00359">
    <property type="entry name" value="BP450"/>
</dbReference>
<name>A0A0E4GZT1_MYCLN</name>
<evidence type="ECO:0000313" key="8">
    <source>
        <dbReference type="EMBL" id="CQD17566.1"/>
    </source>
</evidence>
<dbReference type="GO" id="GO:0005506">
    <property type="term" value="F:iron ion binding"/>
    <property type="evidence" value="ECO:0007669"/>
    <property type="project" value="InterPro"/>
</dbReference>
<proteinExistence type="inferred from homology"/>
<evidence type="ECO:0000313" key="9">
    <source>
        <dbReference type="Proteomes" id="UP000199251"/>
    </source>
</evidence>
<accession>A0A0E4GZT1</accession>
<evidence type="ECO:0000256" key="1">
    <source>
        <dbReference type="ARBA" id="ARBA00010617"/>
    </source>
</evidence>
<dbReference type="GO" id="GO:0016705">
    <property type="term" value="F:oxidoreductase activity, acting on paired donors, with incorporation or reduction of molecular oxygen"/>
    <property type="evidence" value="ECO:0007669"/>
    <property type="project" value="InterPro"/>
</dbReference>
<organism evidence="8 9">
    <name type="scientific">Mycobacterium lentiflavum</name>
    <dbReference type="NCBI Taxonomy" id="141349"/>
    <lineage>
        <taxon>Bacteria</taxon>
        <taxon>Bacillati</taxon>
        <taxon>Actinomycetota</taxon>
        <taxon>Actinomycetes</taxon>
        <taxon>Mycobacteriales</taxon>
        <taxon>Mycobacteriaceae</taxon>
        <taxon>Mycobacterium</taxon>
        <taxon>Mycobacterium simiae complex</taxon>
    </lineage>
</organism>
<evidence type="ECO:0000256" key="3">
    <source>
        <dbReference type="ARBA" id="ARBA00022723"/>
    </source>
</evidence>
<keyword evidence="2 7" id="KW-0349">Heme</keyword>
<dbReference type="InterPro" id="IPR017972">
    <property type="entry name" value="Cyt_P450_CS"/>
</dbReference>
<evidence type="ECO:0000256" key="2">
    <source>
        <dbReference type="ARBA" id="ARBA00022617"/>
    </source>
</evidence>
<dbReference type="Pfam" id="PF00067">
    <property type="entry name" value="p450"/>
    <property type="match status" value="1"/>
</dbReference>
<keyword evidence="4 7" id="KW-0560">Oxidoreductase</keyword>
<dbReference type="Proteomes" id="UP000199251">
    <property type="component" value="Unassembled WGS sequence"/>
</dbReference>
<keyword evidence="6 7" id="KW-0503">Monooxygenase</keyword>
<reference evidence="8 9" key="1">
    <citation type="submission" date="2015-03" db="EMBL/GenBank/DDBJ databases">
        <authorList>
            <person name="Urmite Genomes"/>
        </authorList>
    </citation>
    <scope>NUCLEOTIDE SEQUENCE [LARGE SCALE GENOMIC DNA]</scope>
    <source>
        <strain evidence="8 9">CSUR P1491</strain>
    </source>
</reference>
<evidence type="ECO:0000256" key="5">
    <source>
        <dbReference type="ARBA" id="ARBA00023004"/>
    </source>
</evidence>
<dbReference type="SUPFAM" id="SSF48264">
    <property type="entry name" value="Cytochrome P450"/>
    <property type="match status" value="1"/>
</dbReference>
<dbReference type="GO" id="GO:0004497">
    <property type="term" value="F:monooxygenase activity"/>
    <property type="evidence" value="ECO:0007669"/>
    <property type="project" value="UniProtKB-KW"/>
</dbReference>
<sequence>MPFGWTCRAISVQRNQERHAGLADSSRATLLYQTPFGTVANVAIRIGRAVVDQFDHHSRDFAQHWRGLYADMRQHCPVTHSDRHDGFSVLTRYDDIKKVLADPETFVSGRDLSFGDDVVRGGATVPTNPVRMGMMEMDPPVSQAYRKLLAPLLSRKAIDAYRPRMQEIVSWTIDRVIGSGSVDFVDQIANPLPAMVSLDYFGLSLDKWEQYATTLHKAVYREKGSARDLVALVEDVRATVVERRATAGERGDLVDALLTGEVNGEPLDDEMVTELLFMLLNGGIDTSTALIAHMFGYLGEHPGDRDTLIADPDRIPSAIDEMLRYFPPGTGVARTVAKPVEIQGHRFTPGDRVYCAIGGANLDPDIFVHPDEVLLNRENSGKHLSFGFGVHRCLGSFLAPMELTVLLGEVLHRMPDYVIDRGQVRQYPTIPLVNGYLAMPATFTPGPRVLTGFATALPVRLEPATTASAGA</sequence>
<dbReference type="PANTHER" id="PTHR46696:SF6">
    <property type="entry name" value="P450, PUTATIVE (EUROFUNG)-RELATED"/>
    <property type="match status" value="1"/>
</dbReference>
<dbReference type="Gene3D" id="1.10.630.10">
    <property type="entry name" value="Cytochrome P450"/>
    <property type="match status" value="1"/>
</dbReference>
<dbReference type="GO" id="GO:0020037">
    <property type="term" value="F:heme binding"/>
    <property type="evidence" value="ECO:0007669"/>
    <property type="project" value="InterPro"/>
</dbReference>
<dbReference type="InterPro" id="IPR002397">
    <property type="entry name" value="Cyt_P450_B"/>
</dbReference>
<evidence type="ECO:0000256" key="6">
    <source>
        <dbReference type="ARBA" id="ARBA00023033"/>
    </source>
</evidence>
<dbReference type="InterPro" id="IPR036396">
    <property type="entry name" value="Cyt_P450_sf"/>
</dbReference>
<keyword evidence="5 7" id="KW-0408">Iron</keyword>
<evidence type="ECO:0000256" key="7">
    <source>
        <dbReference type="RuleBase" id="RU000461"/>
    </source>
</evidence>
<dbReference type="EMBL" id="CTEE01000001">
    <property type="protein sequence ID" value="CQD17566.1"/>
    <property type="molecule type" value="Genomic_DNA"/>
</dbReference>
<dbReference type="InterPro" id="IPR001128">
    <property type="entry name" value="Cyt_P450"/>
</dbReference>
<dbReference type="PANTHER" id="PTHR46696">
    <property type="entry name" value="P450, PUTATIVE (EUROFUNG)-RELATED"/>
    <property type="match status" value="1"/>
</dbReference>
<dbReference type="PROSITE" id="PS00086">
    <property type="entry name" value="CYTOCHROME_P450"/>
    <property type="match status" value="1"/>
</dbReference>
<dbReference type="STRING" id="141349.BN1232_03937"/>
<keyword evidence="3 7" id="KW-0479">Metal-binding</keyword>
<comment type="similarity">
    <text evidence="1 7">Belongs to the cytochrome P450 family.</text>
</comment>
<protein>
    <submittedName>
        <fullName evidence="8">Cytochrome P450 superfamily protein</fullName>
    </submittedName>
</protein>
<evidence type="ECO:0000256" key="4">
    <source>
        <dbReference type="ARBA" id="ARBA00023002"/>
    </source>
</evidence>
<dbReference type="PRINTS" id="PR00385">
    <property type="entry name" value="P450"/>
</dbReference>
<gene>
    <name evidence="8" type="ORF">BN1232_03937</name>
</gene>